<dbReference type="EMBL" id="WIAO01000016">
    <property type="protein sequence ID" value="MQM26680.1"/>
    <property type="molecule type" value="Genomic_DNA"/>
</dbReference>
<evidence type="ECO:0000313" key="2">
    <source>
        <dbReference type="Proteomes" id="UP000477750"/>
    </source>
</evidence>
<name>A0A6L5GAT9_9ACTN</name>
<accession>A0A6L5GAT9</accession>
<dbReference type="Proteomes" id="UP000477750">
    <property type="component" value="Unassembled WGS sequence"/>
</dbReference>
<proteinExistence type="predicted"/>
<gene>
    <name evidence="1" type="ORF">GFD30_14040</name>
</gene>
<keyword evidence="2" id="KW-1185">Reference proteome</keyword>
<dbReference type="RefSeq" id="WP_227996289.1">
    <property type="nucleotide sequence ID" value="NZ_WIAO01000016.1"/>
</dbReference>
<dbReference type="AlphaFoldDB" id="A0A6L5GAT9"/>
<sequence>MRLAGREWRVVVDEVRFGAERLRVIRPQRPVGHMSLHEGRLGAHMSVDRRGAADLASAWWLAARSPRSLVYLPLRSSASMCGAEYGGLRLDLVMLHHSLGFRASQWKSVRGRLRSGRMHKVTMPDRPFREVDDDEHWTRWHREFRDHLAWTIAADTLLLTGSRLAFEMEGDQVRALAEDCPAHLADRPDTHCCAEIEIGRFSRPRTRWQLHVEACNRHW</sequence>
<evidence type="ECO:0000313" key="1">
    <source>
        <dbReference type="EMBL" id="MQM26680.1"/>
    </source>
</evidence>
<comment type="caution">
    <text evidence="1">The sequence shown here is derived from an EMBL/GenBank/DDBJ whole genome shotgun (WGS) entry which is preliminary data.</text>
</comment>
<protein>
    <submittedName>
        <fullName evidence="1">Uncharacterized protein</fullName>
    </submittedName>
</protein>
<reference evidence="1 2" key="1">
    <citation type="submission" date="2019-10" db="EMBL/GenBank/DDBJ databases">
        <title>Glycomyces albidus sp. nov., a novel actinomycete isolated from rhizosphere soil of wheat (Triticum aestivum L.).</title>
        <authorList>
            <person name="Qian L."/>
        </authorList>
    </citation>
    <scope>NUCLEOTIDE SEQUENCE [LARGE SCALE GENOMIC DNA]</scope>
    <source>
        <strain evidence="1 2">NEAU-7082</strain>
    </source>
</reference>
<organism evidence="1 2">
    <name type="scientific">Glycomyces albidus</name>
    <dbReference type="NCBI Taxonomy" id="2656774"/>
    <lineage>
        <taxon>Bacteria</taxon>
        <taxon>Bacillati</taxon>
        <taxon>Actinomycetota</taxon>
        <taxon>Actinomycetes</taxon>
        <taxon>Glycomycetales</taxon>
        <taxon>Glycomycetaceae</taxon>
        <taxon>Glycomyces</taxon>
    </lineage>
</organism>